<name>A0A3B3CEH0_ORYME</name>
<dbReference type="Ensembl" id="ENSOMET00000023611.1">
    <property type="protein sequence ID" value="ENSOMEP00000015447.1"/>
    <property type="gene ID" value="ENSOMEG00000017028.1"/>
</dbReference>
<keyword evidence="2" id="KW-1185">Reference proteome</keyword>
<dbReference type="GeneTree" id="ENSGT00940000177072"/>
<dbReference type="AlphaFoldDB" id="A0A3B3CEH0"/>
<dbReference type="PaxDb" id="30732-ENSOMEP00000015447"/>
<organism evidence="1 2">
    <name type="scientific">Oryzias melastigma</name>
    <name type="common">Marine medaka</name>
    <dbReference type="NCBI Taxonomy" id="30732"/>
    <lineage>
        <taxon>Eukaryota</taxon>
        <taxon>Metazoa</taxon>
        <taxon>Chordata</taxon>
        <taxon>Craniata</taxon>
        <taxon>Vertebrata</taxon>
        <taxon>Euteleostomi</taxon>
        <taxon>Actinopterygii</taxon>
        <taxon>Neopterygii</taxon>
        <taxon>Teleostei</taxon>
        <taxon>Neoteleostei</taxon>
        <taxon>Acanthomorphata</taxon>
        <taxon>Ovalentaria</taxon>
        <taxon>Atherinomorphae</taxon>
        <taxon>Beloniformes</taxon>
        <taxon>Adrianichthyidae</taxon>
        <taxon>Oryziinae</taxon>
        <taxon>Oryzias</taxon>
    </lineage>
</organism>
<dbReference type="Proteomes" id="UP000261560">
    <property type="component" value="Unplaced"/>
</dbReference>
<reference evidence="1" key="1">
    <citation type="submission" date="2025-08" db="UniProtKB">
        <authorList>
            <consortium name="Ensembl"/>
        </authorList>
    </citation>
    <scope>IDENTIFICATION</scope>
</reference>
<sequence length="114" mass="13125">ARGPDLMDVLLTMNQSGCSTSFRRWQEFVVTELAPAHHSRENSQRSFTTHRFTVILSALKSCLFIQRFCTSTHLSLIKTLNCRSELAVTPKHEPNIHNKYFMIIHACIKTVNYT</sequence>
<evidence type="ECO:0000313" key="2">
    <source>
        <dbReference type="Proteomes" id="UP000261560"/>
    </source>
</evidence>
<protein>
    <submittedName>
        <fullName evidence="1">Uncharacterized protein</fullName>
    </submittedName>
</protein>
<reference evidence="1" key="2">
    <citation type="submission" date="2025-09" db="UniProtKB">
        <authorList>
            <consortium name="Ensembl"/>
        </authorList>
    </citation>
    <scope>IDENTIFICATION</scope>
</reference>
<accession>A0A3B3CEH0</accession>
<proteinExistence type="predicted"/>
<evidence type="ECO:0000313" key="1">
    <source>
        <dbReference type="Ensembl" id="ENSOMEP00000015447.1"/>
    </source>
</evidence>